<evidence type="ECO:0000259" key="5">
    <source>
        <dbReference type="PROSITE" id="PS50931"/>
    </source>
</evidence>
<keyword evidence="7" id="KW-1185">Reference proteome</keyword>
<comment type="similarity">
    <text evidence="1">Belongs to the LysR transcriptional regulatory family.</text>
</comment>
<dbReference type="GO" id="GO:0032993">
    <property type="term" value="C:protein-DNA complex"/>
    <property type="evidence" value="ECO:0007669"/>
    <property type="project" value="TreeGrafter"/>
</dbReference>
<dbReference type="InterPro" id="IPR005119">
    <property type="entry name" value="LysR_subst-bd"/>
</dbReference>
<dbReference type="PANTHER" id="PTHR30346">
    <property type="entry name" value="TRANSCRIPTIONAL DUAL REGULATOR HCAR-RELATED"/>
    <property type="match status" value="1"/>
</dbReference>
<protein>
    <submittedName>
        <fullName evidence="6">LysR family transcriptional regulator</fullName>
    </submittedName>
</protein>
<sequence>MMTLRQIEIFWAIAHADSLTKASKVLGLAQPSLSQQLAKLEEEAGNRLFNRAGNNLELTDAGRFLLRKAEAILANMDEVSAGMTEFRDGARGVVSIGVLNSVGRTVLPLALAQAAEAMPGVEIDIHEVAPAEALELLYGRRITMAVLGADSIAATSASFQQVDLLADPQVLAVPRSLDLSAVKDLDRDLGEAEKRVLNNCIQFNFGNQRSRRVEQWYRDYLPRHRVLCQTRTYEVALSMVEAGAGVALVPALAAKLGPHLDHAVNLYRVPMPERRLVALAPPQNLRVDVYSRFLAILKKAAGQVTLPDVRDMPPFLAAGPAEWKAVS</sequence>
<dbReference type="Proteomes" id="UP000501891">
    <property type="component" value="Chromosome"/>
</dbReference>
<name>A0A858R6W0_9PROT</name>
<dbReference type="PROSITE" id="PS50931">
    <property type="entry name" value="HTH_LYSR"/>
    <property type="match status" value="1"/>
</dbReference>
<dbReference type="Pfam" id="PF03466">
    <property type="entry name" value="LysR_substrate"/>
    <property type="match status" value="1"/>
</dbReference>
<evidence type="ECO:0000256" key="2">
    <source>
        <dbReference type="ARBA" id="ARBA00023015"/>
    </source>
</evidence>
<evidence type="ECO:0000256" key="4">
    <source>
        <dbReference type="ARBA" id="ARBA00023163"/>
    </source>
</evidence>
<dbReference type="FunFam" id="1.10.10.10:FF:000001">
    <property type="entry name" value="LysR family transcriptional regulator"/>
    <property type="match status" value="1"/>
</dbReference>
<keyword evidence="2" id="KW-0805">Transcription regulation</keyword>
<dbReference type="Gene3D" id="1.10.10.10">
    <property type="entry name" value="Winged helix-like DNA-binding domain superfamily/Winged helix DNA-binding domain"/>
    <property type="match status" value="1"/>
</dbReference>
<dbReference type="PRINTS" id="PR00039">
    <property type="entry name" value="HTHLYSR"/>
</dbReference>
<evidence type="ECO:0000256" key="3">
    <source>
        <dbReference type="ARBA" id="ARBA00023125"/>
    </source>
</evidence>
<dbReference type="GO" id="GO:0003700">
    <property type="term" value="F:DNA-binding transcription factor activity"/>
    <property type="evidence" value="ECO:0007669"/>
    <property type="project" value="InterPro"/>
</dbReference>
<dbReference type="AlphaFoldDB" id="A0A858R6W0"/>
<dbReference type="SUPFAM" id="SSF46785">
    <property type="entry name" value="Winged helix' DNA-binding domain"/>
    <property type="match status" value="1"/>
</dbReference>
<proteinExistence type="inferred from homology"/>
<dbReference type="KEGG" id="acru:HHL28_09535"/>
<dbReference type="InterPro" id="IPR000847">
    <property type="entry name" value="LysR_HTH_N"/>
</dbReference>
<dbReference type="GO" id="GO:0003677">
    <property type="term" value="F:DNA binding"/>
    <property type="evidence" value="ECO:0007669"/>
    <property type="project" value="UniProtKB-KW"/>
</dbReference>
<evidence type="ECO:0000256" key="1">
    <source>
        <dbReference type="ARBA" id="ARBA00009437"/>
    </source>
</evidence>
<dbReference type="Gene3D" id="3.40.190.10">
    <property type="entry name" value="Periplasmic binding protein-like II"/>
    <property type="match status" value="2"/>
</dbReference>
<organism evidence="6 7">
    <name type="scientific">Aerophototrophica crusticola</name>
    <dbReference type="NCBI Taxonomy" id="1709002"/>
    <lineage>
        <taxon>Bacteria</taxon>
        <taxon>Pseudomonadati</taxon>
        <taxon>Pseudomonadota</taxon>
        <taxon>Alphaproteobacteria</taxon>
        <taxon>Rhodospirillales</taxon>
        <taxon>Rhodospirillaceae</taxon>
        <taxon>Aerophototrophica</taxon>
    </lineage>
</organism>
<gene>
    <name evidence="6" type="ORF">HHL28_09535</name>
</gene>
<dbReference type="InterPro" id="IPR036390">
    <property type="entry name" value="WH_DNA-bd_sf"/>
</dbReference>
<dbReference type="SUPFAM" id="SSF53850">
    <property type="entry name" value="Periplasmic binding protein-like II"/>
    <property type="match status" value="1"/>
</dbReference>
<evidence type="ECO:0000313" key="6">
    <source>
        <dbReference type="EMBL" id="QJE73299.1"/>
    </source>
</evidence>
<dbReference type="InterPro" id="IPR036388">
    <property type="entry name" value="WH-like_DNA-bd_sf"/>
</dbReference>
<feature type="domain" description="HTH lysR-type" evidence="5">
    <location>
        <begin position="2"/>
        <end position="59"/>
    </location>
</feature>
<keyword evidence="3" id="KW-0238">DNA-binding</keyword>
<dbReference type="CDD" id="cd05466">
    <property type="entry name" value="PBP2_LTTR_substrate"/>
    <property type="match status" value="1"/>
</dbReference>
<dbReference type="EMBL" id="CP051775">
    <property type="protein sequence ID" value="QJE73299.1"/>
    <property type="molecule type" value="Genomic_DNA"/>
</dbReference>
<dbReference type="Pfam" id="PF00126">
    <property type="entry name" value="HTH_1"/>
    <property type="match status" value="1"/>
</dbReference>
<reference evidence="6" key="1">
    <citation type="submission" date="2020-04" db="EMBL/GenBank/DDBJ databases">
        <title>A desert anoxygenic phototrophic bacterium fixes CO2 using RubisCO under aerobic conditions.</title>
        <authorList>
            <person name="Tang K."/>
        </authorList>
    </citation>
    <scope>NUCLEOTIDE SEQUENCE [LARGE SCALE GENOMIC DNA]</scope>
    <source>
        <strain evidence="6">MIMtkB3</strain>
    </source>
</reference>
<accession>A0A858R6W0</accession>
<keyword evidence="4" id="KW-0804">Transcription</keyword>
<dbReference type="PANTHER" id="PTHR30346:SF29">
    <property type="entry name" value="LYSR SUBSTRATE-BINDING"/>
    <property type="match status" value="1"/>
</dbReference>
<evidence type="ECO:0000313" key="7">
    <source>
        <dbReference type="Proteomes" id="UP000501891"/>
    </source>
</evidence>